<feature type="signal peptide" evidence="8">
    <location>
        <begin position="1"/>
        <end position="25"/>
    </location>
</feature>
<keyword evidence="5" id="KW-0238">DNA-binding</keyword>
<evidence type="ECO:0000313" key="10">
    <source>
        <dbReference type="Proteomes" id="UP000288429"/>
    </source>
</evidence>
<evidence type="ECO:0000256" key="7">
    <source>
        <dbReference type="ARBA" id="ARBA00023242"/>
    </source>
</evidence>
<feature type="chain" id="PRO_5019110657" description="Transcription factor domain-containing protein" evidence="8">
    <location>
        <begin position="26"/>
        <end position="328"/>
    </location>
</feature>
<gene>
    <name evidence="9" type="ORF">CDV31_007024</name>
</gene>
<dbReference type="PANTHER" id="PTHR47782:SF12">
    <property type="entry name" value="ZN(II)2CYS6 TRANSCRIPTION FACTOR (EUROFUNG)"/>
    <property type="match status" value="1"/>
</dbReference>
<dbReference type="GO" id="GO:0043565">
    <property type="term" value="F:sequence-specific DNA binding"/>
    <property type="evidence" value="ECO:0007669"/>
    <property type="project" value="TreeGrafter"/>
</dbReference>
<name>A0A428U9I0_9HYPO</name>
<keyword evidence="10" id="KW-1185">Reference proteome</keyword>
<reference evidence="9 10" key="1">
    <citation type="submission" date="2017-06" db="EMBL/GenBank/DDBJ databases">
        <title>Cmopartive genomic analysis of Ambrosia Fusariam Clade fungi.</title>
        <authorList>
            <person name="Stajich J.E."/>
            <person name="Carrillo J."/>
            <person name="Kijimoto T."/>
            <person name="Eskalen A."/>
            <person name="O'Donnell K."/>
            <person name="Kasson M."/>
        </authorList>
    </citation>
    <scope>NUCLEOTIDE SEQUENCE [LARGE SCALE GENOMIC DNA]</scope>
    <source>
        <strain evidence="9 10">NRRL 20438</strain>
    </source>
</reference>
<evidence type="ECO:0000256" key="8">
    <source>
        <dbReference type="SAM" id="SignalP"/>
    </source>
</evidence>
<keyword evidence="4" id="KW-0805">Transcription regulation</keyword>
<accession>A0A428U9I0</accession>
<evidence type="ECO:0000313" key="9">
    <source>
        <dbReference type="EMBL" id="RSM10896.1"/>
    </source>
</evidence>
<evidence type="ECO:0008006" key="11">
    <source>
        <dbReference type="Google" id="ProtNLM"/>
    </source>
</evidence>
<evidence type="ECO:0000256" key="1">
    <source>
        <dbReference type="ARBA" id="ARBA00004123"/>
    </source>
</evidence>
<dbReference type="Proteomes" id="UP000288429">
    <property type="component" value="Unassembled WGS sequence"/>
</dbReference>
<sequence length="328" mass="37532">MLPPAQIQNLLLVFVFATLHDVGIASTWEIIRQGMRVCVKYGFHSRETAIGDLLQEHLRRRIFWQESQKFPADRYTEVTNLTDALEAWYNSSIVKPTPPNAYETKQYLDINFHRERMKFLSYLVLPSDNAQNTTASIDHLWQYTLSAYQILLAYQKQSNDSFLKPNWMYVQDVLKSGFGILYCAVGIPEHRRQQNEGVSLTPSELDTVVNALKLCGETLSKIMAEWQTVQRHTNAFMQMSEAVLEPIASTTRNATREQSHAEHGGERLEETMDWNFDALDSTLNMFQGEGIEPFTDAEWAELFELAVEVDGELMMPMQTVAGAELPPL</sequence>
<dbReference type="GO" id="GO:0005634">
    <property type="term" value="C:nucleus"/>
    <property type="evidence" value="ECO:0007669"/>
    <property type="project" value="UniProtKB-SubCell"/>
</dbReference>
<proteinExistence type="predicted"/>
<keyword evidence="6" id="KW-0804">Transcription</keyword>
<comment type="subcellular location">
    <subcellularLocation>
        <location evidence="1">Nucleus</location>
    </subcellularLocation>
</comment>
<dbReference type="GO" id="GO:0000981">
    <property type="term" value="F:DNA-binding transcription factor activity, RNA polymerase II-specific"/>
    <property type="evidence" value="ECO:0007669"/>
    <property type="project" value="TreeGrafter"/>
</dbReference>
<dbReference type="AlphaFoldDB" id="A0A428U9I0"/>
<evidence type="ECO:0000256" key="4">
    <source>
        <dbReference type="ARBA" id="ARBA00023015"/>
    </source>
</evidence>
<evidence type="ECO:0000256" key="3">
    <source>
        <dbReference type="ARBA" id="ARBA00022833"/>
    </source>
</evidence>
<dbReference type="EMBL" id="NIZV01000083">
    <property type="protein sequence ID" value="RSM10896.1"/>
    <property type="molecule type" value="Genomic_DNA"/>
</dbReference>
<evidence type="ECO:0000256" key="2">
    <source>
        <dbReference type="ARBA" id="ARBA00022723"/>
    </source>
</evidence>
<dbReference type="PANTHER" id="PTHR47782">
    <property type="entry name" value="ZN(II)2CYS6 TRANSCRIPTION FACTOR (EUROFUNG)-RELATED"/>
    <property type="match status" value="1"/>
</dbReference>
<protein>
    <recommendedName>
        <fullName evidence="11">Transcription factor domain-containing protein</fullName>
    </recommendedName>
</protein>
<dbReference type="GO" id="GO:0045944">
    <property type="term" value="P:positive regulation of transcription by RNA polymerase II"/>
    <property type="evidence" value="ECO:0007669"/>
    <property type="project" value="TreeGrafter"/>
</dbReference>
<evidence type="ECO:0000256" key="6">
    <source>
        <dbReference type="ARBA" id="ARBA00023163"/>
    </source>
</evidence>
<dbReference type="InterPro" id="IPR052202">
    <property type="entry name" value="Yeast_MetPath_Reg"/>
</dbReference>
<keyword evidence="3" id="KW-0862">Zinc</keyword>
<comment type="caution">
    <text evidence="9">The sequence shown here is derived from an EMBL/GenBank/DDBJ whole genome shotgun (WGS) entry which is preliminary data.</text>
</comment>
<organism evidence="9 10">
    <name type="scientific">Fusarium ambrosium</name>
    <dbReference type="NCBI Taxonomy" id="131363"/>
    <lineage>
        <taxon>Eukaryota</taxon>
        <taxon>Fungi</taxon>
        <taxon>Dikarya</taxon>
        <taxon>Ascomycota</taxon>
        <taxon>Pezizomycotina</taxon>
        <taxon>Sordariomycetes</taxon>
        <taxon>Hypocreomycetidae</taxon>
        <taxon>Hypocreales</taxon>
        <taxon>Nectriaceae</taxon>
        <taxon>Fusarium</taxon>
        <taxon>Fusarium solani species complex</taxon>
    </lineage>
</organism>
<keyword evidence="8" id="KW-0732">Signal</keyword>
<keyword evidence="2" id="KW-0479">Metal-binding</keyword>
<dbReference type="GO" id="GO:0046872">
    <property type="term" value="F:metal ion binding"/>
    <property type="evidence" value="ECO:0007669"/>
    <property type="project" value="UniProtKB-KW"/>
</dbReference>
<evidence type="ECO:0000256" key="5">
    <source>
        <dbReference type="ARBA" id="ARBA00023125"/>
    </source>
</evidence>
<keyword evidence="7" id="KW-0539">Nucleus</keyword>